<sequence length="81" mass="9216">MSGVPWDGPAWDDPELTRLAERLREAHRRVAPLPAADRRRLIRQLLAITDLAKRDADLAARRLDAFLSAREADFRSSPEAR</sequence>
<dbReference type="Proteomes" id="UP000261811">
    <property type="component" value="Unassembled WGS sequence"/>
</dbReference>
<keyword evidence="2" id="KW-1185">Reference proteome</keyword>
<proteinExistence type="predicted"/>
<evidence type="ECO:0000313" key="2">
    <source>
        <dbReference type="Proteomes" id="UP000261811"/>
    </source>
</evidence>
<dbReference type="RefSeq" id="WP_117358580.1">
    <property type="nucleotide sequence ID" value="NZ_QURH01000294.1"/>
</dbReference>
<organism evidence="1 2">
    <name type="scientific">Actinomadura logoneensis</name>
    <dbReference type="NCBI Taxonomy" id="2293572"/>
    <lineage>
        <taxon>Bacteria</taxon>
        <taxon>Bacillati</taxon>
        <taxon>Actinomycetota</taxon>
        <taxon>Actinomycetes</taxon>
        <taxon>Streptosporangiales</taxon>
        <taxon>Thermomonosporaceae</taxon>
        <taxon>Actinomadura</taxon>
    </lineage>
</organism>
<evidence type="ECO:0000313" key="1">
    <source>
        <dbReference type="EMBL" id="RFU40317.1"/>
    </source>
</evidence>
<protein>
    <submittedName>
        <fullName evidence="1">Uncharacterized protein</fullName>
    </submittedName>
</protein>
<name>A0A372JJX2_9ACTN</name>
<accession>A0A372JJX2</accession>
<comment type="caution">
    <text evidence="1">The sequence shown here is derived from an EMBL/GenBank/DDBJ whole genome shotgun (WGS) entry which is preliminary data.</text>
</comment>
<gene>
    <name evidence="1" type="ORF">DZF91_17785</name>
</gene>
<reference evidence="1 2" key="1">
    <citation type="submission" date="2018-08" db="EMBL/GenBank/DDBJ databases">
        <title>Actinomadura jelena sp. nov., a novel Actinomycete isolated from soil in Chad.</title>
        <authorList>
            <person name="Shi L."/>
        </authorList>
    </citation>
    <scope>NUCLEOTIDE SEQUENCE [LARGE SCALE GENOMIC DNA]</scope>
    <source>
        <strain evidence="1 2">NEAU-G17</strain>
    </source>
</reference>
<dbReference type="AlphaFoldDB" id="A0A372JJX2"/>
<dbReference type="EMBL" id="QURH01000294">
    <property type="protein sequence ID" value="RFU40317.1"/>
    <property type="molecule type" value="Genomic_DNA"/>
</dbReference>